<evidence type="ECO:0000256" key="6">
    <source>
        <dbReference type="ARBA" id="ARBA00023136"/>
    </source>
</evidence>
<comment type="caution">
    <text evidence="8">The sequence shown here is derived from an EMBL/GenBank/DDBJ whole genome shotgun (WGS) entry which is preliminary data.</text>
</comment>
<dbReference type="PANTHER" id="PTHR31376">
    <property type="entry name" value="OS09G0467300 PROTEIN-RELATED"/>
    <property type="match status" value="1"/>
</dbReference>
<keyword evidence="4 7" id="KW-0812">Transmembrane</keyword>
<dbReference type="InterPro" id="IPR030182">
    <property type="entry name" value="PUP_plant"/>
</dbReference>
<dbReference type="PANTHER" id="PTHR31376:SF16">
    <property type="entry name" value="PURINE PERMEASE-RELATED"/>
    <property type="match status" value="1"/>
</dbReference>
<dbReference type="SUPFAM" id="SSF103481">
    <property type="entry name" value="Multidrug resistance efflux transporter EmrE"/>
    <property type="match status" value="1"/>
</dbReference>
<dbReference type="EMBL" id="JAPFFJ010000005">
    <property type="protein sequence ID" value="KAJ6427045.1"/>
    <property type="molecule type" value="Genomic_DNA"/>
</dbReference>
<sequence length="277" mass="30340">MLYNSRPFSVFPYSSQLLTGSGGKIRIPFTLATSLVIIFMEDAEGIELQITAADDEEANSRNDASSIDNKTQPPKLTHYKWWLRVTCYILFLLSGQSAATLLGRVYYDKGGNSKWMATFVQSAGFPILLPLLLFFPSSINSNTATNPISASFANKPKAPRLSTLTFLYVGFGALLTGDNLMYSYGLLYLPVSTYSLLCATQLAFNALFSFFLNSQKLSPFVLNSITLLTASASLLAVNADSENPAGNFEKKVCNRVSLHAWCVSNILSVPVPRAAFF</sequence>
<feature type="transmembrane region" description="Helical" evidence="7">
    <location>
        <begin position="81"/>
        <end position="103"/>
    </location>
</feature>
<feature type="transmembrane region" description="Helical" evidence="7">
    <location>
        <begin position="115"/>
        <end position="137"/>
    </location>
</feature>
<name>A0AAD6PFG2_9ROSI</name>
<dbReference type="GO" id="GO:0005345">
    <property type="term" value="F:purine nucleobase transmembrane transporter activity"/>
    <property type="evidence" value="ECO:0007669"/>
    <property type="project" value="UniProtKB-ARBA"/>
</dbReference>
<dbReference type="AlphaFoldDB" id="A0AAD6PFG2"/>
<organism evidence="8 9">
    <name type="scientific">Salix udensis</name>
    <dbReference type="NCBI Taxonomy" id="889485"/>
    <lineage>
        <taxon>Eukaryota</taxon>
        <taxon>Viridiplantae</taxon>
        <taxon>Streptophyta</taxon>
        <taxon>Embryophyta</taxon>
        <taxon>Tracheophyta</taxon>
        <taxon>Spermatophyta</taxon>
        <taxon>Magnoliopsida</taxon>
        <taxon>eudicotyledons</taxon>
        <taxon>Gunneridae</taxon>
        <taxon>Pentapetalae</taxon>
        <taxon>rosids</taxon>
        <taxon>fabids</taxon>
        <taxon>Malpighiales</taxon>
        <taxon>Salicaceae</taxon>
        <taxon>Saliceae</taxon>
        <taxon>Salix</taxon>
    </lineage>
</organism>
<keyword evidence="6 7" id="KW-0472">Membrane</keyword>
<gene>
    <name evidence="8" type="ORF">OIU84_022609</name>
</gene>
<reference evidence="8 9" key="1">
    <citation type="journal article" date="2023" name="Int. J. Mol. Sci.">
        <title>De Novo Assembly and Annotation of 11 Diverse Shrub Willow (Salix) Genomes Reveals Novel Gene Organization in Sex-Linked Regions.</title>
        <authorList>
            <person name="Hyden B."/>
            <person name="Feng K."/>
            <person name="Yates T.B."/>
            <person name="Jawdy S."/>
            <person name="Cereghino C."/>
            <person name="Smart L.B."/>
            <person name="Muchero W."/>
        </authorList>
    </citation>
    <scope>NUCLEOTIDE SEQUENCE [LARGE SCALE GENOMIC DNA]</scope>
    <source>
        <tissue evidence="8">Shoot tip</tissue>
    </source>
</reference>
<dbReference type="Proteomes" id="UP001162972">
    <property type="component" value="Chromosome 1"/>
</dbReference>
<dbReference type="InterPro" id="IPR037185">
    <property type="entry name" value="EmrE-like"/>
</dbReference>
<keyword evidence="3" id="KW-0813">Transport</keyword>
<comment type="subcellular location">
    <subcellularLocation>
        <location evidence="1">Membrane</location>
        <topology evidence="1">Multi-pass membrane protein</topology>
    </subcellularLocation>
</comment>
<evidence type="ECO:0000256" key="3">
    <source>
        <dbReference type="ARBA" id="ARBA00022448"/>
    </source>
</evidence>
<evidence type="ECO:0000256" key="2">
    <source>
        <dbReference type="ARBA" id="ARBA00006213"/>
    </source>
</evidence>
<comment type="similarity">
    <text evidence="2">Belongs to the purine permeases (TC 2.A.7.14) family.</text>
</comment>
<dbReference type="GO" id="GO:0015211">
    <property type="term" value="F:purine nucleoside transmembrane transporter activity"/>
    <property type="evidence" value="ECO:0007669"/>
    <property type="project" value="InterPro"/>
</dbReference>
<accession>A0AAD6PFG2</accession>
<dbReference type="GO" id="GO:0016020">
    <property type="term" value="C:membrane"/>
    <property type="evidence" value="ECO:0007669"/>
    <property type="project" value="UniProtKB-SubCell"/>
</dbReference>
<evidence type="ECO:0000313" key="8">
    <source>
        <dbReference type="EMBL" id="KAJ6427045.1"/>
    </source>
</evidence>
<feature type="transmembrane region" description="Helical" evidence="7">
    <location>
        <begin position="187"/>
        <end position="208"/>
    </location>
</feature>
<evidence type="ECO:0000256" key="1">
    <source>
        <dbReference type="ARBA" id="ARBA00004141"/>
    </source>
</evidence>
<keyword evidence="9" id="KW-1185">Reference proteome</keyword>
<feature type="transmembrane region" description="Helical" evidence="7">
    <location>
        <begin position="158"/>
        <end position="175"/>
    </location>
</feature>
<protein>
    <recommendedName>
        <fullName evidence="10">Purine permease 11</fullName>
    </recommendedName>
</protein>
<proteinExistence type="inferred from homology"/>
<feature type="transmembrane region" description="Helical" evidence="7">
    <location>
        <begin position="220"/>
        <end position="239"/>
    </location>
</feature>
<dbReference type="Pfam" id="PF16913">
    <property type="entry name" value="PUNUT"/>
    <property type="match status" value="1"/>
</dbReference>
<keyword evidence="5 7" id="KW-1133">Transmembrane helix</keyword>
<evidence type="ECO:0000313" key="9">
    <source>
        <dbReference type="Proteomes" id="UP001162972"/>
    </source>
</evidence>
<evidence type="ECO:0000256" key="5">
    <source>
        <dbReference type="ARBA" id="ARBA00022989"/>
    </source>
</evidence>
<evidence type="ECO:0008006" key="10">
    <source>
        <dbReference type="Google" id="ProtNLM"/>
    </source>
</evidence>
<evidence type="ECO:0000256" key="7">
    <source>
        <dbReference type="SAM" id="Phobius"/>
    </source>
</evidence>
<evidence type="ECO:0000256" key="4">
    <source>
        <dbReference type="ARBA" id="ARBA00022692"/>
    </source>
</evidence>